<reference evidence="1 2" key="1">
    <citation type="submission" date="2020-08" db="EMBL/GenBank/DDBJ databases">
        <title>Genomic Encyclopedia of Type Strains, Phase IV (KMG-IV): sequencing the most valuable type-strain genomes for metagenomic binning, comparative biology and taxonomic classification.</title>
        <authorList>
            <person name="Goeker M."/>
        </authorList>
    </citation>
    <scope>NUCLEOTIDE SEQUENCE [LARGE SCALE GENOMIC DNA]</scope>
    <source>
        <strain evidence="1 2">DSM 2163</strain>
    </source>
</reference>
<comment type="caution">
    <text evidence="1">The sequence shown here is derived from an EMBL/GenBank/DDBJ whole genome shotgun (WGS) entry which is preliminary data.</text>
</comment>
<dbReference type="RefSeq" id="WP_376770370.1">
    <property type="nucleotide sequence ID" value="NZ_JACHOP010000007.1"/>
</dbReference>
<name>A0A840ZL09_9HYPH</name>
<evidence type="ECO:0000313" key="2">
    <source>
        <dbReference type="Proteomes" id="UP000583454"/>
    </source>
</evidence>
<evidence type="ECO:0000313" key="1">
    <source>
        <dbReference type="EMBL" id="MBB5757503.1"/>
    </source>
</evidence>
<accession>A0A840ZL09</accession>
<gene>
    <name evidence="1" type="ORF">HNR00_002216</name>
</gene>
<dbReference type="EMBL" id="JACHOP010000007">
    <property type="protein sequence ID" value="MBB5757503.1"/>
    <property type="molecule type" value="Genomic_DNA"/>
</dbReference>
<dbReference type="Proteomes" id="UP000583454">
    <property type="component" value="Unassembled WGS sequence"/>
</dbReference>
<keyword evidence="2" id="KW-1185">Reference proteome</keyword>
<organism evidence="1 2">
    <name type="scientific">Methylorubrum rhodinum</name>
    <dbReference type="NCBI Taxonomy" id="29428"/>
    <lineage>
        <taxon>Bacteria</taxon>
        <taxon>Pseudomonadati</taxon>
        <taxon>Pseudomonadota</taxon>
        <taxon>Alphaproteobacteria</taxon>
        <taxon>Hyphomicrobiales</taxon>
        <taxon>Methylobacteriaceae</taxon>
        <taxon>Methylorubrum</taxon>
    </lineage>
</organism>
<protein>
    <submittedName>
        <fullName evidence="1">Uncharacterized protein</fullName>
    </submittedName>
</protein>
<proteinExistence type="predicted"/>
<sequence length="165" mass="17794">MLGPDRPHLLVAGELAALGLFERFGERALLLRRELVDVALVVIGEAEQDAGVFVLLTFSRRGPVAPLESSRPRAQIPDAVRFPDRVSPCPIMSVSILPAEPLPARVALSYVVGQDCRGRWVAWESHGLGGGYFRSREAAIRYAAAESGCRAGAVRLSPEPLAILL</sequence>
<dbReference type="AlphaFoldDB" id="A0A840ZL09"/>